<organism evidence="1 2">
    <name type="scientific">Puccinia graminis f. sp. tritici</name>
    <dbReference type="NCBI Taxonomy" id="56615"/>
    <lineage>
        <taxon>Eukaryota</taxon>
        <taxon>Fungi</taxon>
        <taxon>Dikarya</taxon>
        <taxon>Basidiomycota</taxon>
        <taxon>Pucciniomycotina</taxon>
        <taxon>Pucciniomycetes</taxon>
        <taxon>Pucciniales</taxon>
        <taxon>Pucciniaceae</taxon>
        <taxon>Puccinia</taxon>
    </lineage>
</organism>
<evidence type="ECO:0000313" key="1">
    <source>
        <dbReference type="EMBL" id="KAA1086471.1"/>
    </source>
</evidence>
<reference evidence="1 2" key="1">
    <citation type="submission" date="2019-05" db="EMBL/GenBank/DDBJ databases">
        <title>Emergence of the Ug99 lineage of the wheat stem rust pathogen through somatic hybridization.</title>
        <authorList>
            <person name="Li F."/>
            <person name="Upadhyaya N.M."/>
            <person name="Sperschneider J."/>
            <person name="Matny O."/>
            <person name="Nguyen-Phuc H."/>
            <person name="Mago R."/>
            <person name="Raley C."/>
            <person name="Miller M.E."/>
            <person name="Silverstein K.A.T."/>
            <person name="Henningsen E."/>
            <person name="Hirsch C.D."/>
            <person name="Visser B."/>
            <person name="Pretorius Z.A."/>
            <person name="Steffenson B.J."/>
            <person name="Schwessinger B."/>
            <person name="Dodds P.N."/>
            <person name="Figueroa M."/>
        </authorList>
    </citation>
    <scope>NUCLEOTIDE SEQUENCE [LARGE SCALE GENOMIC DNA]</scope>
    <source>
        <strain evidence="1 2">Ug99</strain>
    </source>
</reference>
<accession>A0A5B0NB73</accession>
<proteinExistence type="predicted"/>
<sequence>MKITGITIAATILIGLNYCKAGFIQMVIPQVEWDGSPKFKAEIEKLINSGSWGDSQEYHFQKNPSTIEFAAGATVSPGPNPKHISITNKGNHNLEYLMRSQDRSQYLTFKLEPNHQDLIPGDAATVWVRFSEDG</sequence>
<dbReference type="Proteomes" id="UP000325313">
    <property type="component" value="Unassembled WGS sequence"/>
</dbReference>
<gene>
    <name evidence="1" type="ORF">PGTUg99_020033</name>
</gene>
<dbReference type="EMBL" id="VDEP01000410">
    <property type="protein sequence ID" value="KAA1086471.1"/>
    <property type="molecule type" value="Genomic_DNA"/>
</dbReference>
<evidence type="ECO:0000313" key="2">
    <source>
        <dbReference type="Proteomes" id="UP000325313"/>
    </source>
</evidence>
<comment type="caution">
    <text evidence="1">The sequence shown here is derived from an EMBL/GenBank/DDBJ whole genome shotgun (WGS) entry which is preliminary data.</text>
</comment>
<protein>
    <submittedName>
        <fullName evidence="1">Uncharacterized protein</fullName>
    </submittedName>
</protein>
<name>A0A5B0NB73_PUCGR</name>
<dbReference type="AlphaFoldDB" id="A0A5B0NB73"/>